<evidence type="ECO:0000256" key="1">
    <source>
        <dbReference type="ARBA" id="ARBA00004162"/>
    </source>
</evidence>
<dbReference type="GO" id="GO:0005886">
    <property type="term" value="C:plasma membrane"/>
    <property type="evidence" value="ECO:0007669"/>
    <property type="project" value="UniProtKB-SubCell"/>
</dbReference>
<proteinExistence type="predicted"/>
<evidence type="ECO:0000256" key="4">
    <source>
        <dbReference type="ARBA" id="ARBA00022989"/>
    </source>
</evidence>
<comment type="subcellular location">
    <subcellularLocation>
        <location evidence="1">Cell membrane</location>
        <topology evidence="1">Single-pass membrane protein</topology>
    </subcellularLocation>
</comment>
<accession>A0A9X2RFV5</accession>
<feature type="transmembrane region" description="Helical" evidence="6">
    <location>
        <begin position="84"/>
        <end position="104"/>
    </location>
</feature>
<keyword evidence="9" id="KW-1185">Reference proteome</keyword>
<dbReference type="AlphaFoldDB" id="A0A9X2RFV5"/>
<keyword evidence="2" id="KW-1003">Cell membrane</keyword>
<keyword evidence="5 6" id="KW-0472">Membrane</keyword>
<dbReference type="InterPro" id="IPR052027">
    <property type="entry name" value="PspC"/>
</dbReference>
<dbReference type="PANTHER" id="PTHR33885">
    <property type="entry name" value="PHAGE SHOCK PROTEIN C"/>
    <property type="match status" value="1"/>
</dbReference>
<evidence type="ECO:0000256" key="6">
    <source>
        <dbReference type="SAM" id="Phobius"/>
    </source>
</evidence>
<evidence type="ECO:0000256" key="5">
    <source>
        <dbReference type="ARBA" id="ARBA00023136"/>
    </source>
</evidence>
<dbReference type="PANTHER" id="PTHR33885:SF3">
    <property type="entry name" value="PHAGE SHOCK PROTEIN C"/>
    <property type="match status" value="1"/>
</dbReference>
<dbReference type="EMBL" id="JANDBC010000003">
    <property type="protein sequence ID" value="MCP9292825.1"/>
    <property type="molecule type" value="Genomic_DNA"/>
</dbReference>
<dbReference type="Pfam" id="PF04024">
    <property type="entry name" value="PspC"/>
    <property type="match status" value="1"/>
</dbReference>
<keyword evidence="4 6" id="KW-1133">Transmembrane helix</keyword>
<evidence type="ECO:0000256" key="3">
    <source>
        <dbReference type="ARBA" id="ARBA00022692"/>
    </source>
</evidence>
<evidence type="ECO:0000259" key="7">
    <source>
        <dbReference type="Pfam" id="PF04024"/>
    </source>
</evidence>
<feature type="transmembrane region" description="Helical" evidence="6">
    <location>
        <begin position="44"/>
        <end position="64"/>
    </location>
</feature>
<gene>
    <name evidence="8" type="ORF">NM125_14640</name>
</gene>
<evidence type="ECO:0000256" key="2">
    <source>
        <dbReference type="ARBA" id="ARBA00022475"/>
    </source>
</evidence>
<dbReference type="Proteomes" id="UP001139125">
    <property type="component" value="Unassembled WGS sequence"/>
</dbReference>
<evidence type="ECO:0000313" key="9">
    <source>
        <dbReference type="Proteomes" id="UP001139125"/>
    </source>
</evidence>
<evidence type="ECO:0000313" key="8">
    <source>
        <dbReference type="EMBL" id="MCP9292825.1"/>
    </source>
</evidence>
<feature type="transmembrane region" description="Helical" evidence="6">
    <location>
        <begin position="200"/>
        <end position="223"/>
    </location>
</feature>
<keyword evidence="3 6" id="KW-0812">Transmembrane</keyword>
<reference evidence="8" key="1">
    <citation type="submission" date="2022-06" db="EMBL/GenBank/DDBJ databases">
        <title>Gracilimonas sp. CAU 1638 isolated from sea sediment.</title>
        <authorList>
            <person name="Kim W."/>
        </authorList>
    </citation>
    <scope>NUCLEOTIDE SEQUENCE</scope>
    <source>
        <strain evidence="8">CAU 1638</strain>
    </source>
</reference>
<protein>
    <submittedName>
        <fullName evidence="8">PspC domain-containing protein</fullName>
    </submittedName>
</protein>
<dbReference type="InterPro" id="IPR007168">
    <property type="entry name" value="Phageshock_PspC_N"/>
</dbReference>
<dbReference type="RefSeq" id="WP_255135724.1">
    <property type="nucleotide sequence ID" value="NZ_JANDBC010000003.1"/>
</dbReference>
<organism evidence="8 9">
    <name type="scientific">Gracilimonas sediminicola</name>
    <dbReference type="NCBI Taxonomy" id="2952158"/>
    <lineage>
        <taxon>Bacteria</taxon>
        <taxon>Pseudomonadati</taxon>
        <taxon>Balneolota</taxon>
        <taxon>Balneolia</taxon>
        <taxon>Balneolales</taxon>
        <taxon>Balneolaceae</taxon>
        <taxon>Gracilimonas</taxon>
    </lineage>
</organism>
<comment type="caution">
    <text evidence="8">The sequence shown here is derived from an EMBL/GenBank/DDBJ whole genome shotgun (WGS) entry which is preliminary data.</text>
</comment>
<feature type="domain" description="Phage shock protein PspC N-terminal" evidence="7">
    <location>
        <begin position="172"/>
        <end position="230"/>
    </location>
</feature>
<sequence>MADKIRTKQASRTGTASLEFNDFELNSTMQEFLKEEEKDTGKSIWNIATISGMVMLFLAITFLVQWVGLPIGEGLANFVSDAIVGLPIIGGALITLVGFGFFVGDRKRARKIKKARKKAKAASSGSYTDIPGSESSSYSSNAKLNNALDSKSSSGKSTSYSGIDSYGYRHSKRLMKSRSDKKWAGVCGGLAKYFGISATVVRFIFVAAFFMGWGASLLVYFGLSLAMPKEPVEMMDDFDY</sequence>
<name>A0A9X2RFV5_9BACT</name>